<evidence type="ECO:0000256" key="8">
    <source>
        <dbReference type="SAM" id="Phobius"/>
    </source>
</evidence>
<proteinExistence type="predicted"/>
<keyword evidence="5 8" id="KW-1133">Transmembrane helix</keyword>
<organism evidence="10 11">
    <name type="scientific">Winogradskyella litorisediminis</name>
    <dbReference type="NCBI Taxonomy" id="1156618"/>
    <lineage>
        <taxon>Bacteria</taxon>
        <taxon>Pseudomonadati</taxon>
        <taxon>Bacteroidota</taxon>
        <taxon>Flavobacteriia</taxon>
        <taxon>Flavobacteriales</taxon>
        <taxon>Flavobacteriaceae</taxon>
        <taxon>Winogradskyella</taxon>
    </lineage>
</organism>
<evidence type="ECO:0000256" key="5">
    <source>
        <dbReference type="ARBA" id="ARBA00022989"/>
    </source>
</evidence>
<keyword evidence="11" id="KW-1185">Reference proteome</keyword>
<evidence type="ECO:0000256" key="1">
    <source>
        <dbReference type="ARBA" id="ARBA00004236"/>
    </source>
</evidence>
<comment type="caution">
    <text evidence="10">The sequence shown here is derived from an EMBL/GenBank/DDBJ whole genome shotgun (WGS) entry which is preliminary data.</text>
</comment>
<protein>
    <submittedName>
        <fullName evidence="10">Pycsar system effector family protein</fullName>
    </submittedName>
</protein>
<dbReference type="Pfam" id="PF18967">
    <property type="entry name" value="PycTM"/>
    <property type="match status" value="1"/>
</dbReference>
<keyword evidence="4" id="KW-0547">Nucleotide-binding</keyword>
<keyword evidence="2" id="KW-1003">Cell membrane</keyword>
<evidence type="ECO:0000256" key="6">
    <source>
        <dbReference type="ARBA" id="ARBA00023118"/>
    </source>
</evidence>
<accession>A0ABW3N8D7</accession>
<evidence type="ECO:0000313" key="11">
    <source>
        <dbReference type="Proteomes" id="UP001597013"/>
    </source>
</evidence>
<keyword evidence="6" id="KW-0051">Antiviral defense</keyword>
<feature type="transmembrane region" description="Helical" evidence="8">
    <location>
        <begin position="76"/>
        <end position="96"/>
    </location>
</feature>
<reference evidence="11" key="1">
    <citation type="journal article" date="2019" name="Int. J. Syst. Evol. Microbiol.">
        <title>The Global Catalogue of Microorganisms (GCM) 10K type strain sequencing project: providing services to taxonomists for standard genome sequencing and annotation.</title>
        <authorList>
            <consortium name="The Broad Institute Genomics Platform"/>
            <consortium name="The Broad Institute Genome Sequencing Center for Infectious Disease"/>
            <person name="Wu L."/>
            <person name="Ma J."/>
        </authorList>
    </citation>
    <scope>NUCLEOTIDE SEQUENCE [LARGE SCALE GENOMIC DNA]</scope>
    <source>
        <strain evidence="11">CCUG 62215</strain>
    </source>
</reference>
<evidence type="ECO:0000256" key="7">
    <source>
        <dbReference type="ARBA" id="ARBA00023136"/>
    </source>
</evidence>
<dbReference type="RefSeq" id="WP_386129134.1">
    <property type="nucleotide sequence ID" value="NZ_JBHTJL010000009.1"/>
</dbReference>
<gene>
    <name evidence="10" type="ORF">ACFQ1Q_06445</name>
</gene>
<feature type="transmembrane region" description="Helical" evidence="8">
    <location>
        <begin position="169"/>
        <end position="189"/>
    </location>
</feature>
<keyword evidence="3 8" id="KW-0812">Transmembrane</keyword>
<sequence length="190" mass="22275">MSKNIPNKKIKTPDDVDIPKTNDLAFHYWHTLKHHTNLIKASELKAGLILSFYGILLNFVYKKIDTTMQYMSYDWIMYILLILWFLTTVISIYYSVRSFIPRIEKKYDSNVFFFGDIISKFGDVDDFSQTFYDTAVDIEKRYEQLGQQVYIHAKITATKFKYVNKSLRFLAYGLALLLVIIVTSALSVLF</sequence>
<dbReference type="Proteomes" id="UP001597013">
    <property type="component" value="Unassembled WGS sequence"/>
</dbReference>
<feature type="domain" description="Pycsar effector protein" evidence="9">
    <location>
        <begin position="27"/>
        <end position="183"/>
    </location>
</feature>
<evidence type="ECO:0000256" key="2">
    <source>
        <dbReference type="ARBA" id="ARBA00022475"/>
    </source>
</evidence>
<name>A0ABW3N8D7_9FLAO</name>
<evidence type="ECO:0000256" key="3">
    <source>
        <dbReference type="ARBA" id="ARBA00022692"/>
    </source>
</evidence>
<dbReference type="InterPro" id="IPR043760">
    <property type="entry name" value="PycTM_dom"/>
</dbReference>
<feature type="transmembrane region" description="Helical" evidence="8">
    <location>
        <begin position="46"/>
        <end position="64"/>
    </location>
</feature>
<dbReference type="EMBL" id="JBHTJL010000009">
    <property type="protein sequence ID" value="MFD1062880.1"/>
    <property type="molecule type" value="Genomic_DNA"/>
</dbReference>
<evidence type="ECO:0000313" key="10">
    <source>
        <dbReference type="EMBL" id="MFD1062880.1"/>
    </source>
</evidence>
<comment type="subcellular location">
    <subcellularLocation>
        <location evidence="1">Cell membrane</location>
    </subcellularLocation>
</comment>
<evidence type="ECO:0000256" key="4">
    <source>
        <dbReference type="ARBA" id="ARBA00022741"/>
    </source>
</evidence>
<evidence type="ECO:0000259" key="9">
    <source>
        <dbReference type="Pfam" id="PF18967"/>
    </source>
</evidence>
<keyword evidence="7 8" id="KW-0472">Membrane</keyword>